<reference evidence="1 2" key="1">
    <citation type="submission" date="2024-06" db="EMBL/GenBank/DDBJ databases">
        <title>The Natural Products Discovery Center: Release of the First 8490 Sequenced Strains for Exploring Actinobacteria Biosynthetic Diversity.</title>
        <authorList>
            <person name="Kalkreuter E."/>
            <person name="Kautsar S.A."/>
            <person name="Yang D."/>
            <person name="Bader C.D."/>
            <person name="Teijaro C.N."/>
            <person name="Fluegel L."/>
            <person name="Davis C.M."/>
            <person name="Simpson J.R."/>
            <person name="Lauterbach L."/>
            <person name="Steele A.D."/>
            <person name="Gui C."/>
            <person name="Meng S."/>
            <person name="Li G."/>
            <person name="Viehrig K."/>
            <person name="Ye F."/>
            <person name="Su P."/>
            <person name="Kiefer A.F."/>
            <person name="Nichols A."/>
            <person name="Cepeda A.J."/>
            <person name="Yan W."/>
            <person name="Fan B."/>
            <person name="Jiang Y."/>
            <person name="Adhikari A."/>
            <person name="Zheng C.-J."/>
            <person name="Schuster L."/>
            <person name="Cowan T.M."/>
            <person name="Smanski M.J."/>
            <person name="Chevrette M.G."/>
            <person name="De Carvalho L.P.S."/>
            <person name="Shen B."/>
        </authorList>
    </citation>
    <scope>NUCLEOTIDE SEQUENCE [LARGE SCALE GENOMIC DNA]</scope>
    <source>
        <strain evidence="1 2">NPDC006286</strain>
    </source>
</reference>
<proteinExistence type="predicted"/>
<dbReference type="Proteomes" id="UP001550348">
    <property type="component" value="Unassembled WGS sequence"/>
</dbReference>
<protein>
    <submittedName>
        <fullName evidence="1">Uncharacterized protein</fullName>
    </submittedName>
</protein>
<keyword evidence="2" id="KW-1185">Reference proteome</keyword>
<dbReference type="RefSeq" id="WP_355667693.1">
    <property type="nucleotide sequence ID" value="NZ_JBEXRX010000155.1"/>
</dbReference>
<gene>
    <name evidence="1" type="ORF">ABZ071_30560</name>
</gene>
<sequence>MVPDRHVHPGTRADPARLGSLAAEADRLGREANKAQAEAAEGPDAMRTLVADAAMAGKALDAAEVARLVRERQEAAQAAQAVADGTRYAVEKVRREVAAGVTERRAEWLTYLHGQAAHGLARLDLVLSELEAAVENLAEIDRVRQTVEQPGAGRLFSAGSMIAGNAVEQARQARERAAAALAGLERHASKASKGKAKTAA</sequence>
<organism evidence="1 2">
    <name type="scientific">Micromonospora fulviviridis</name>
    <dbReference type="NCBI Taxonomy" id="47860"/>
    <lineage>
        <taxon>Bacteria</taxon>
        <taxon>Bacillati</taxon>
        <taxon>Actinomycetota</taxon>
        <taxon>Actinomycetes</taxon>
        <taxon>Micromonosporales</taxon>
        <taxon>Micromonosporaceae</taxon>
        <taxon>Micromonospora</taxon>
    </lineage>
</organism>
<evidence type="ECO:0000313" key="1">
    <source>
        <dbReference type="EMBL" id="MEU0156159.1"/>
    </source>
</evidence>
<comment type="caution">
    <text evidence="1">The sequence shown here is derived from an EMBL/GenBank/DDBJ whole genome shotgun (WGS) entry which is preliminary data.</text>
</comment>
<evidence type="ECO:0000313" key="2">
    <source>
        <dbReference type="Proteomes" id="UP001550348"/>
    </source>
</evidence>
<name>A0ABV2VTN4_9ACTN</name>
<dbReference type="EMBL" id="JBEXRX010000155">
    <property type="protein sequence ID" value="MEU0156159.1"/>
    <property type="molecule type" value="Genomic_DNA"/>
</dbReference>
<accession>A0ABV2VTN4</accession>